<reference evidence="2 3" key="1">
    <citation type="journal article" date="2012" name="J. Bacteriol.">
        <title>Genome Sequence of Nitratireductor pacificus Type Strain pht-3B.</title>
        <authorList>
            <person name="Lai Q."/>
            <person name="Li G."/>
            <person name="Shao Z."/>
        </authorList>
    </citation>
    <scope>NUCLEOTIDE SEQUENCE [LARGE SCALE GENOMIC DNA]</scope>
    <source>
        <strain evidence="3">pht-3B</strain>
    </source>
</reference>
<name>K2MBH7_9HYPH</name>
<proteinExistence type="predicted"/>
<feature type="compositionally biased region" description="Polar residues" evidence="1">
    <location>
        <begin position="1"/>
        <end position="13"/>
    </location>
</feature>
<gene>
    <name evidence="2" type="ORF">NA2_13752</name>
</gene>
<sequence>MQRTALSISSILNQGGRDPNAKPTSCTTEAAGCVVQLTRKTYQELLRLARRHAYARHDADDLLHDALIAAIADGREPGAVNRAWLNGVMRNINAMNLRTRGRRQRRETTVATLPPAPPEPRADPRTLMGGLPPSLAIVALLAFTGHTRAEIRHLLRISDDALRQRISSLRKTLSGRASAAGGEWNCGREPMLAFGAIRRSLLPFVRKADILLASHDPDGHLFAIKIPRPAHKQASGGNRSSERNP</sequence>
<evidence type="ECO:0000313" key="3">
    <source>
        <dbReference type="Proteomes" id="UP000006786"/>
    </source>
</evidence>
<organism evidence="2 3">
    <name type="scientific">Nitratireductor pacificus pht-3B</name>
    <dbReference type="NCBI Taxonomy" id="391937"/>
    <lineage>
        <taxon>Bacteria</taxon>
        <taxon>Pseudomonadati</taxon>
        <taxon>Pseudomonadota</taxon>
        <taxon>Alphaproteobacteria</taxon>
        <taxon>Hyphomicrobiales</taxon>
        <taxon>Phyllobacteriaceae</taxon>
        <taxon>Nitratireductor</taxon>
    </lineage>
</organism>
<evidence type="ECO:0000313" key="2">
    <source>
        <dbReference type="EMBL" id="EKF18220.1"/>
    </source>
</evidence>
<feature type="region of interest" description="Disordered" evidence="1">
    <location>
        <begin position="1"/>
        <end position="26"/>
    </location>
</feature>
<dbReference type="eggNOG" id="COG1595">
    <property type="taxonomic scope" value="Bacteria"/>
</dbReference>
<dbReference type="Gene3D" id="1.10.1740.10">
    <property type="match status" value="1"/>
</dbReference>
<dbReference type="AlphaFoldDB" id="K2MBH7"/>
<keyword evidence="3" id="KW-1185">Reference proteome</keyword>
<dbReference type="InterPro" id="IPR013325">
    <property type="entry name" value="RNA_pol_sigma_r2"/>
</dbReference>
<dbReference type="GO" id="GO:0003700">
    <property type="term" value="F:DNA-binding transcription factor activity"/>
    <property type="evidence" value="ECO:0007669"/>
    <property type="project" value="InterPro"/>
</dbReference>
<dbReference type="EMBL" id="AMRM01000015">
    <property type="protein sequence ID" value="EKF18220.1"/>
    <property type="molecule type" value="Genomic_DNA"/>
</dbReference>
<evidence type="ECO:0000256" key="1">
    <source>
        <dbReference type="SAM" id="MobiDB-lite"/>
    </source>
</evidence>
<dbReference type="Proteomes" id="UP000006786">
    <property type="component" value="Unassembled WGS sequence"/>
</dbReference>
<protein>
    <submittedName>
        <fullName evidence="2">ECF subfamily RNA polymerase sigma-24 factor</fullName>
    </submittedName>
</protein>
<comment type="caution">
    <text evidence="2">The sequence shown here is derived from an EMBL/GenBank/DDBJ whole genome shotgun (WGS) entry which is preliminary data.</text>
</comment>
<feature type="region of interest" description="Disordered" evidence="1">
    <location>
        <begin position="100"/>
        <end position="123"/>
    </location>
</feature>
<accession>K2MBH7</accession>
<dbReference type="PATRIC" id="fig|391937.3.peg.2822"/>
<dbReference type="SUPFAM" id="SSF88946">
    <property type="entry name" value="Sigma2 domain of RNA polymerase sigma factors"/>
    <property type="match status" value="1"/>
</dbReference>
<dbReference type="STRING" id="391937.NA2_13752"/>
<dbReference type="GO" id="GO:0006352">
    <property type="term" value="P:DNA-templated transcription initiation"/>
    <property type="evidence" value="ECO:0007669"/>
    <property type="project" value="InterPro"/>
</dbReference>